<sequence length="172" mass="18595">MKSNKEKAVPQWAEYQENVTENGSDNCEVTGGNFRPDRATMSARSSADAALQTAPVGLGGALMDTSAYNTVLESDTSEVSMRPPSVRRKRVYKKTSAQTISPKNKIKKGTQENTDSDSTSSITPAGVPSSSAKTNNNNNNNNSNTQKPPPIMINNIQNYVDFCHHLTSLIGK</sequence>
<keyword evidence="3" id="KW-1185">Reference proteome</keyword>
<feature type="compositionally biased region" description="Low complexity" evidence="1">
    <location>
        <begin position="135"/>
        <end position="144"/>
    </location>
</feature>
<name>T1HH70_RHOPR</name>
<evidence type="ECO:0000313" key="3">
    <source>
        <dbReference type="Proteomes" id="UP000015103"/>
    </source>
</evidence>
<feature type="compositionally biased region" description="Polar residues" evidence="1">
    <location>
        <begin position="18"/>
        <end position="27"/>
    </location>
</feature>
<reference evidence="2" key="1">
    <citation type="submission" date="2015-05" db="UniProtKB">
        <authorList>
            <consortium name="EnsemblMetazoa"/>
        </authorList>
    </citation>
    <scope>IDENTIFICATION</scope>
</reference>
<organism evidence="2 3">
    <name type="scientific">Rhodnius prolixus</name>
    <name type="common">Triatomid bug</name>
    <dbReference type="NCBI Taxonomy" id="13249"/>
    <lineage>
        <taxon>Eukaryota</taxon>
        <taxon>Metazoa</taxon>
        <taxon>Ecdysozoa</taxon>
        <taxon>Arthropoda</taxon>
        <taxon>Hexapoda</taxon>
        <taxon>Insecta</taxon>
        <taxon>Pterygota</taxon>
        <taxon>Neoptera</taxon>
        <taxon>Paraneoptera</taxon>
        <taxon>Hemiptera</taxon>
        <taxon>Heteroptera</taxon>
        <taxon>Panheteroptera</taxon>
        <taxon>Cimicomorpha</taxon>
        <taxon>Reduviidae</taxon>
        <taxon>Triatominae</taxon>
        <taxon>Rhodnius</taxon>
    </lineage>
</organism>
<dbReference type="EMBL" id="ACPB03000930">
    <property type="status" value="NOT_ANNOTATED_CDS"/>
    <property type="molecule type" value="Genomic_DNA"/>
</dbReference>
<dbReference type="AlphaFoldDB" id="T1HH70"/>
<accession>T1HH70</accession>
<dbReference type="Proteomes" id="UP000015103">
    <property type="component" value="Unassembled WGS sequence"/>
</dbReference>
<evidence type="ECO:0000313" key="2">
    <source>
        <dbReference type="EnsemblMetazoa" id="RPRC003393-PA"/>
    </source>
</evidence>
<dbReference type="EnsemblMetazoa" id="RPRC003393-RA">
    <property type="protein sequence ID" value="RPRC003393-PA"/>
    <property type="gene ID" value="RPRC003393"/>
</dbReference>
<feature type="region of interest" description="Disordered" evidence="1">
    <location>
        <begin position="71"/>
        <end position="152"/>
    </location>
</feature>
<dbReference type="HOGENOM" id="CLU_1557203_0_0_1"/>
<dbReference type="InParanoid" id="T1HH70"/>
<proteinExistence type="predicted"/>
<evidence type="ECO:0000256" key="1">
    <source>
        <dbReference type="SAM" id="MobiDB-lite"/>
    </source>
</evidence>
<dbReference type="VEuPathDB" id="VectorBase:RPRC003393"/>
<feature type="compositionally biased region" description="Polar residues" evidence="1">
    <location>
        <begin position="111"/>
        <end position="134"/>
    </location>
</feature>
<feature type="region of interest" description="Disordered" evidence="1">
    <location>
        <begin position="18"/>
        <end position="39"/>
    </location>
</feature>
<protein>
    <submittedName>
        <fullName evidence="2">Uncharacterized protein</fullName>
    </submittedName>
</protein>